<name>E6LRJ0_9FIRM</name>
<dbReference type="HOGENOM" id="CLU_3044791_0_0_9"/>
<evidence type="ECO:0000313" key="2">
    <source>
        <dbReference type="Proteomes" id="UP000003434"/>
    </source>
</evidence>
<proteinExistence type="predicted"/>
<dbReference type="EMBL" id="AEPW01000101">
    <property type="protein sequence ID" value="EFU75545.1"/>
    <property type="molecule type" value="Genomic_DNA"/>
</dbReference>
<comment type="caution">
    <text evidence="1">The sequence shown here is derived from an EMBL/GenBank/DDBJ whole genome shotgun (WGS) entry which is preliminary data.</text>
</comment>
<dbReference type="AlphaFoldDB" id="E6LRJ0"/>
<organism evidence="1 2">
    <name type="scientific">Lachnoanaerobaculum saburreum DSM 3986</name>
    <dbReference type="NCBI Taxonomy" id="887325"/>
    <lineage>
        <taxon>Bacteria</taxon>
        <taxon>Bacillati</taxon>
        <taxon>Bacillota</taxon>
        <taxon>Clostridia</taxon>
        <taxon>Lachnospirales</taxon>
        <taxon>Lachnospiraceae</taxon>
        <taxon>Lachnoanaerobaculum</taxon>
    </lineage>
</organism>
<evidence type="ECO:0000313" key="1">
    <source>
        <dbReference type="EMBL" id="EFU75545.1"/>
    </source>
</evidence>
<sequence length="54" mass="5993">MLGLGITNLNIFYYNKKTSKSPVPVTAAQTGVIVVLTNINILRKTHGMIIVIHW</sequence>
<gene>
    <name evidence="1" type="ORF">HMPREF0381_2575</name>
</gene>
<protein>
    <submittedName>
        <fullName evidence="1">Uncharacterized protein</fullName>
    </submittedName>
</protein>
<reference evidence="1 2" key="1">
    <citation type="submission" date="2010-12" db="EMBL/GenBank/DDBJ databases">
        <authorList>
            <person name="Muzny D."/>
            <person name="Qin X."/>
            <person name="Deng J."/>
            <person name="Jiang H."/>
            <person name="Liu Y."/>
            <person name="Qu J."/>
            <person name="Song X.-Z."/>
            <person name="Zhang L."/>
            <person name="Thornton R."/>
            <person name="Coyle M."/>
            <person name="Francisco L."/>
            <person name="Jackson L."/>
            <person name="Javaid M."/>
            <person name="Korchina V."/>
            <person name="Kovar C."/>
            <person name="Mata R."/>
            <person name="Mathew T."/>
            <person name="Ngo R."/>
            <person name="Nguyen L."/>
            <person name="Nguyen N."/>
            <person name="Okwuonu G."/>
            <person name="Ongeri F."/>
            <person name="Pham C."/>
            <person name="Simmons D."/>
            <person name="Wilczek-Boney K."/>
            <person name="Hale W."/>
            <person name="Jakkamsetti A."/>
            <person name="Pham P."/>
            <person name="Ruth R."/>
            <person name="San Lucas F."/>
            <person name="Warren J."/>
            <person name="Zhang J."/>
            <person name="Zhao Z."/>
            <person name="Zhou C."/>
            <person name="Zhu D."/>
            <person name="Lee S."/>
            <person name="Bess C."/>
            <person name="Blankenburg K."/>
            <person name="Forbes L."/>
            <person name="Fu Q."/>
            <person name="Gubbala S."/>
            <person name="Hirani K."/>
            <person name="Jayaseelan J.C."/>
            <person name="Lara F."/>
            <person name="Munidasa M."/>
            <person name="Palculict T."/>
            <person name="Patil S."/>
            <person name="Pu L.-L."/>
            <person name="Saada N."/>
            <person name="Tang L."/>
            <person name="Weissenberger G."/>
            <person name="Zhu Y."/>
            <person name="Hemphill L."/>
            <person name="Shang Y."/>
            <person name="Youmans B."/>
            <person name="Ayvaz T."/>
            <person name="Ross M."/>
            <person name="Santibanez J."/>
            <person name="Aqrawi P."/>
            <person name="Gross S."/>
            <person name="Joshi V."/>
            <person name="Fowler G."/>
            <person name="Nazareth L."/>
            <person name="Reid J."/>
            <person name="Worley K."/>
            <person name="Petrosino J."/>
            <person name="Highlander S."/>
            <person name="Gibbs R."/>
        </authorList>
    </citation>
    <scope>NUCLEOTIDE SEQUENCE [LARGE SCALE GENOMIC DNA]</scope>
    <source>
        <strain evidence="1 2">DSM 3986</strain>
    </source>
</reference>
<dbReference type="Proteomes" id="UP000003434">
    <property type="component" value="Unassembled WGS sequence"/>
</dbReference>
<accession>E6LRJ0</accession>